<gene>
    <name evidence="2" type="ORF">CXG47_15175</name>
</gene>
<dbReference type="SUPFAM" id="SSF54637">
    <property type="entry name" value="Thioesterase/thiol ester dehydrase-isomerase"/>
    <property type="match status" value="1"/>
</dbReference>
<dbReference type="EMBL" id="PJCJ01000008">
    <property type="protein sequence ID" value="PLV13617.1"/>
    <property type="molecule type" value="Genomic_DNA"/>
</dbReference>
<evidence type="ECO:0000313" key="3">
    <source>
        <dbReference type="Proteomes" id="UP000234744"/>
    </source>
</evidence>
<dbReference type="RefSeq" id="WP_023100355.1">
    <property type="nucleotide sequence ID" value="NZ_PJCJ01000008.1"/>
</dbReference>
<dbReference type="InterPro" id="IPR039569">
    <property type="entry name" value="FAS1-like_DH_region"/>
</dbReference>
<dbReference type="Pfam" id="PF13452">
    <property type="entry name" value="FAS1_DH_region"/>
    <property type="match status" value="1"/>
</dbReference>
<dbReference type="InterPro" id="IPR029069">
    <property type="entry name" value="HotDog_dom_sf"/>
</dbReference>
<feature type="domain" description="FAS1-like dehydratase" evidence="1">
    <location>
        <begin position="38"/>
        <end position="121"/>
    </location>
</feature>
<sequence>MALDRSQVGFALPAFDVMVEPAQVVAFNLAIGGNQNDPVPPTFMKVLEGAHNSSRRIVEALGIDLRTLLHAEQQFDYRQPLQPGETVSVSRRVSDIYPGRKSSMTFVVIESQALRSTGDLLCTSRQILLIRERQERRS</sequence>
<keyword evidence="3" id="KW-1185">Reference proteome</keyword>
<protein>
    <submittedName>
        <fullName evidence="2">MaoC family dehydratase</fullName>
    </submittedName>
</protein>
<proteinExistence type="predicted"/>
<comment type="caution">
    <text evidence="2">The sequence shown here is derived from an EMBL/GenBank/DDBJ whole genome shotgun (WGS) entry which is preliminary data.</text>
</comment>
<organism evidence="2 3">
    <name type="scientific">Pseudomonas plecoglossicida</name>
    <dbReference type="NCBI Taxonomy" id="70775"/>
    <lineage>
        <taxon>Bacteria</taxon>
        <taxon>Pseudomonadati</taxon>
        <taxon>Pseudomonadota</taxon>
        <taxon>Gammaproteobacteria</taxon>
        <taxon>Pseudomonadales</taxon>
        <taxon>Pseudomonadaceae</taxon>
        <taxon>Pseudomonas</taxon>
    </lineage>
</organism>
<evidence type="ECO:0000313" key="2">
    <source>
        <dbReference type="EMBL" id="PLV13617.1"/>
    </source>
</evidence>
<dbReference type="Gene3D" id="3.10.129.10">
    <property type="entry name" value="Hotdog Thioesterase"/>
    <property type="match status" value="1"/>
</dbReference>
<dbReference type="Proteomes" id="UP000234744">
    <property type="component" value="Unassembled WGS sequence"/>
</dbReference>
<evidence type="ECO:0000259" key="1">
    <source>
        <dbReference type="Pfam" id="PF13452"/>
    </source>
</evidence>
<accession>A0ABX4TZE9</accession>
<reference evidence="2 3" key="1">
    <citation type="submission" date="2017-12" db="EMBL/GenBank/DDBJ databases">
        <title>Detection of the carbapenemase gene blaVIM-5 in members of the Pseudomonas putida group isolated from polluted Nigerian wetlands.</title>
        <authorList>
            <person name="Adelowo O."/>
            <person name="Vollmers J."/>
            <person name="Maeusezahl I."/>
            <person name="Kaster A.-K."/>
            <person name="Mueller J.A."/>
        </authorList>
    </citation>
    <scope>NUCLEOTIDE SEQUENCE [LARGE SCALE GENOMIC DNA]</scope>
    <source>
        <strain evidence="2 3">MR69</strain>
    </source>
</reference>
<name>A0ABX4TZE9_PSEDL</name>